<evidence type="ECO:0000313" key="4">
    <source>
        <dbReference type="Proteomes" id="UP000032068"/>
    </source>
</evidence>
<dbReference type="AlphaFoldDB" id="A0A0D0KHA6"/>
<feature type="transmembrane region" description="Helical" evidence="1">
    <location>
        <begin position="19"/>
        <end position="41"/>
    </location>
</feature>
<feature type="transmembrane region" description="Helical" evidence="1">
    <location>
        <begin position="53"/>
        <end position="72"/>
    </location>
</feature>
<feature type="domain" description="DUF1468" evidence="2">
    <location>
        <begin position="19"/>
        <end position="159"/>
    </location>
</feature>
<keyword evidence="1" id="KW-1133">Transmembrane helix</keyword>
<accession>A0A0D0KHA6</accession>
<proteinExistence type="predicted"/>
<dbReference type="OrthoDB" id="6183775at2"/>
<feature type="transmembrane region" description="Helical" evidence="1">
    <location>
        <begin position="133"/>
        <end position="155"/>
    </location>
</feature>
<comment type="caution">
    <text evidence="3">The sequence shown here is derived from an EMBL/GenBank/DDBJ whole genome shotgun (WGS) entry which is preliminary data.</text>
</comment>
<organism evidence="3 4">
    <name type="scientific">Pseudomonas fulva</name>
    <dbReference type="NCBI Taxonomy" id="47880"/>
    <lineage>
        <taxon>Bacteria</taxon>
        <taxon>Pseudomonadati</taxon>
        <taxon>Pseudomonadota</taxon>
        <taxon>Gammaproteobacteria</taxon>
        <taxon>Pseudomonadales</taxon>
        <taxon>Pseudomonadaceae</taxon>
        <taxon>Pseudomonas</taxon>
    </lineage>
</organism>
<evidence type="ECO:0000313" key="3">
    <source>
        <dbReference type="EMBL" id="KIP98682.1"/>
    </source>
</evidence>
<evidence type="ECO:0000259" key="2">
    <source>
        <dbReference type="Pfam" id="PF07331"/>
    </source>
</evidence>
<reference evidence="3 4" key="1">
    <citation type="submission" date="2014-12" db="EMBL/GenBank/DDBJ databases">
        <title>16Stimator: statistical estimation of ribosomal gene copy numbers from draft genome assemblies.</title>
        <authorList>
            <person name="Perisin M.A."/>
            <person name="Vetter M."/>
            <person name="Gilbert J.A."/>
            <person name="Bergelson J."/>
        </authorList>
    </citation>
    <scope>NUCLEOTIDE SEQUENCE [LARGE SCALE GENOMIC DNA]</scope>
    <source>
        <strain evidence="3 4">MEJ086</strain>
    </source>
</reference>
<dbReference type="Pfam" id="PF07331">
    <property type="entry name" value="TctB"/>
    <property type="match status" value="1"/>
</dbReference>
<dbReference type="RefSeq" id="WP_042554654.1">
    <property type="nucleotide sequence ID" value="NZ_JXQW01000040.1"/>
</dbReference>
<keyword evidence="1" id="KW-0472">Membrane</keyword>
<evidence type="ECO:0000256" key="1">
    <source>
        <dbReference type="SAM" id="Phobius"/>
    </source>
</evidence>
<dbReference type="InterPro" id="IPR009936">
    <property type="entry name" value="DUF1468"/>
</dbReference>
<dbReference type="EMBL" id="JXQW01000040">
    <property type="protein sequence ID" value="KIP98682.1"/>
    <property type="molecule type" value="Genomic_DNA"/>
</dbReference>
<protein>
    <submittedName>
        <fullName evidence="3">Tripartite tricarboxylate transporter TctB</fullName>
    </submittedName>
</protein>
<keyword evidence="1" id="KW-0812">Transmembrane</keyword>
<dbReference type="Proteomes" id="UP000032068">
    <property type="component" value="Unassembled WGS sequence"/>
</dbReference>
<sequence length="176" mass="18630">MSNTTDTPLVATRWVEIGLALFTAALGSIVMVGSIDIGIGWGDSGPEAGYFPFYIGLLMTAASVGNLILALLRTPAMSAAFVSRKAFRQVLAVFLPIVLYVVVMPFSGIYLASAVFIAWFMWSDRQRSTPYGIPTVAAISCGAALASYLIFALWFKVPLDSGVLGDLVAIAGGTPR</sequence>
<name>A0A0D0KHA6_9PSED</name>
<gene>
    <name evidence="3" type="ORF">RU08_15045</name>
</gene>
<feature type="transmembrane region" description="Helical" evidence="1">
    <location>
        <begin position="93"/>
        <end position="121"/>
    </location>
</feature>